<evidence type="ECO:0000256" key="1">
    <source>
        <dbReference type="SAM" id="Phobius"/>
    </source>
</evidence>
<keyword evidence="3" id="KW-1185">Reference proteome</keyword>
<dbReference type="AlphaFoldDB" id="A0A1I5RYN6"/>
<evidence type="ECO:0000313" key="2">
    <source>
        <dbReference type="EMBL" id="SFP63619.1"/>
    </source>
</evidence>
<name>A0A1I5RYN6_9BACT</name>
<keyword evidence="1" id="KW-0812">Transmembrane</keyword>
<dbReference type="Proteomes" id="UP000199031">
    <property type="component" value="Unassembled WGS sequence"/>
</dbReference>
<evidence type="ECO:0000313" key="3">
    <source>
        <dbReference type="Proteomes" id="UP000199031"/>
    </source>
</evidence>
<protein>
    <submittedName>
        <fullName evidence="2">Uncharacterized protein</fullName>
    </submittedName>
</protein>
<dbReference type="EMBL" id="FOXQ01000001">
    <property type="protein sequence ID" value="SFP63619.1"/>
    <property type="molecule type" value="Genomic_DNA"/>
</dbReference>
<dbReference type="STRING" id="1465490.SAMN05444277_101489"/>
<keyword evidence="1" id="KW-1133">Transmembrane helix</keyword>
<gene>
    <name evidence="2" type="ORF">SAMN05444277_101489</name>
</gene>
<keyword evidence="1" id="KW-0472">Membrane</keyword>
<organism evidence="2 3">
    <name type="scientific">Parafilimonas terrae</name>
    <dbReference type="NCBI Taxonomy" id="1465490"/>
    <lineage>
        <taxon>Bacteria</taxon>
        <taxon>Pseudomonadati</taxon>
        <taxon>Bacteroidota</taxon>
        <taxon>Chitinophagia</taxon>
        <taxon>Chitinophagales</taxon>
        <taxon>Chitinophagaceae</taxon>
        <taxon>Parafilimonas</taxon>
    </lineage>
</organism>
<proteinExistence type="predicted"/>
<accession>A0A1I5RYN6</accession>
<feature type="transmembrane region" description="Helical" evidence="1">
    <location>
        <begin position="38"/>
        <end position="61"/>
    </location>
</feature>
<sequence length="74" mass="8694">MYDKPIQYCLPEPGLLRTIQAYIINFYRIPKKFKMQPVLCAATLILQQIAFTAYLLKLIYYEDCSRNNLAKKST</sequence>
<reference evidence="2 3" key="1">
    <citation type="submission" date="2016-10" db="EMBL/GenBank/DDBJ databases">
        <authorList>
            <person name="de Groot N.N."/>
        </authorList>
    </citation>
    <scope>NUCLEOTIDE SEQUENCE [LARGE SCALE GENOMIC DNA]</scope>
    <source>
        <strain evidence="2 3">DSM 28286</strain>
    </source>
</reference>